<evidence type="ECO:0000313" key="6">
    <source>
        <dbReference type="EMBL" id="GJT84213.1"/>
    </source>
</evidence>
<reference evidence="6" key="1">
    <citation type="journal article" date="2022" name="Int. J. Mol. Sci.">
        <title>Draft Genome of Tanacetum Coccineum: Genomic Comparison of Closely Related Tanacetum-Family Plants.</title>
        <authorList>
            <person name="Yamashiro T."/>
            <person name="Shiraishi A."/>
            <person name="Nakayama K."/>
            <person name="Satake H."/>
        </authorList>
    </citation>
    <scope>NUCLEOTIDE SEQUENCE</scope>
</reference>
<keyword evidence="1" id="KW-0378">Hydrolase</keyword>
<feature type="compositionally biased region" description="Low complexity" evidence="3">
    <location>
        <begin position="1274"/>
        <end position="1285"/>
    </location>
</feature>
<dbReference type="SUPFAM" id="SSF53098">
    <property type="entry name" value="Ribonuclease H-like"/>
    <property type="match status" value="1"/>
</dbReference>
<keyword evidence="2" id="KW-0862">Zinc</keyword>
<dbReference type="Gene3D" id="3.30.420.10">
    <property type="entry name" value="Ribonuclease H-like superfamily/Ribonuclease H"/>
    <property type="match status" value="1"/>
</dbReference>
<dbReference type="SUPFAM" id="SSF57756">
    <property type="entry name" value="Retrovirus zinc finger-like domains"/>
    <property type="match status" value="1"/>
</dbReference>
<dbReference type="EMBL" id="BQNB010019337">
    <property type="protein sequence ID" value="GJT84213.1"/>
    <property type="molecule type" value="Genomic_DNA"/>
</dbReference>
<accession>A0ABQ5H8L8</accession>
<organism evidence="6 7">
    <name type="scientific">Tanacetum coccineum</name>
    <dbReference type="NCBI Taxonomy" id="301880"/>
    <lineage>
        <taxon>Eukaryota</taxon>
        <taxon>Viridiplantae</taxon>
        <taxon>Streptophyta</taxon>
        <taxon>Embryophyta</taxon>
        <taxon>Tracheophyta</taxon>
        <taxon>Spermatophyta</taxon>
        <taxon>Magnoliopsida</taxon>
        <taxon>eudicotyledons</taxon>
        <taxon>Gunneridae</taxon>
        <taxon>Pentapetalae</taxon>
        <taxon>asterids</taxon>
        <taxon>campanulids</taxon>
        <taxon>Asterales</taxon>
        <taxon>Asteraceae</taxon>
        <taxon>Asteroideae</taxon>
        <taxon>Anthemideae</taxon>
        <taxon>Anthemidinae</taxon>
        <taxon>Tanacetum</taxon>
    </lineage>
</organism>
<dbReference type="PROSITE" id="PS50994">
    <property type="entry name" value="INTEGRASE"/>
    <property type="match status" value="1"/>
</dbReference>
<dbReference type="InterPro" id="IPR001584">
    <property type="entry name" value="Integrase_cat-core"/>
</dbReference>
<feature type="region of interest" description="Disordered" evidence="3">
    <location>
        <begin position="111"/>
        <end position="161"/>
    </location>
</feature>
<dbReference type="PROSITE" id="PS50158">
    <property type="entry name" value="ZF_CCHC"/>
    <property type="match status" value="1"/>
</dbReference>
<feature type="compositionally biased region" description="Polar residues" evidence="3">
    <location>
        <begin position="741"/>
        <end position="772"/>
    </location>
</feature>
<feature type="compositionally biased region" description="Low complexity" evidence="3">
    <location>
        <begin position="773"/>
        <end position="783"/>
    </location>
</feature>
<keyword evidence="7" id="KW-1185">Reference proteome</keyword>
<name>A0ABQ5H8L8_9ASTR</name>
<dbReference type="InterPro" id="IPR001878">
    <property type="entry name" value="Znf_CCHC"/>
</dbReference>
<proteinExistence type="predicted"/>
<dbReference type="Pfam" id="PF22936">
    <property type="entry name" value="Pol_BBD"/>
    <property type="match status" value="1"/>
</dbReference>
<dbReference type="InterPro" id="IPR054722">
    <property type="entry name" value="PolX-like_BBD"/>
</dbReference>
<gene>
    <name evidence="6" type="ORF">Tco_1058555</name>
</gene>
<dbReference type="InterPro" id="IPR036875">
    <property type="entry name" value="Znf_CCHC_sf"/>
</dbReference>
<protein>
    <submittedName>
        <fullName evidence="6">Retrovirus-related pol polyprotein from transposon TNT 1-94</fullName>
    </submittedName>
</protein>
<evidence type="ECO:0000259" key="5">
    <source>
        <dbReference type="PROSITE" id="PS50994"/>
    </source>
</evidence>
<keyword evidence="1" id="KW-0645">Protease</keyword>
<comment type="caution">
    <text evidence="6">The sequence shown here is derived from an EMBL/GenBank/DDBJ whole genome shotgun (WGS) entry which is preliminary data.</text>
</comment>
<feature type="compositionally biased region" description="Polar residues" evidence="3">
    <location>
        <begin position="1291"/>
        <end position="1307"/>
    </location>
</feature>
<feature type="compositionally biased region" description="Low complexity" evidence="3">
    <location>
        <begin position="141"/>
        <end position="152"/>
    </location>
</feature>
<evidence type="ECO:0000256" key="3">
    <source>
        <dbReference type="SAM" id="MobiDB-lite"/>
    </source>
</evidence>
<feature type="domain" description="CCHC-type" evidence="4">
    <location>
        <begin position="289"/>
        <end position="304"/>
    </location>
</feature>
<feature type="region of interest" description="Disordered" evidence="3">
    <location>
        <begin position="19"/>
        <end position="41"/>
    </location>
</feature>
<evidence type="ECO:0000256" key="2">
    <source>
        <dbReference type="PROSITE-ProRule" id="PRU00047"/>
    </source>
</evidence>
<evidence type="ECO:0000313" key="7">
    <source>
        <dbReference type="Proteomes" id="UP001151760"/>
    </source>
</evidence>
<evidence type="ECO:0000259" key="4">
    <source>
        <dbReference type="PROSITE" id="PS50158"/>
    </source>
</evidence>
<dbReference type="InterPro" id="IPR036397">
    <property type="entry name" value="RNaseH_sf"/>
</dbReference>
<dbReference type="Pfam" id="PF00098">
    <property type="entry name" value="zf-CCHC"/>
    <property type="match status" value="1"/>
</dbReference>
<feature type="compositionally biased region" description="Polar residues" evidence="3">
    <location>
        <begin position="111"/>
        <end position="140"/>
    </location>
</feature>
<dbReference type="SMART" id="SM00343">
    <property type="entry name" value="ZnF_C2HC"/>
    <property type="match status" value="1"/>
</dbReference>
<dbReference type="PANTHER" id="PTHR42648">
    <property type="entry name" value="TRANSPOSASE, PUTATIVE-RELATED"/>
    <property type="match status" value="1"/>
</dbReference>
<dbReference type="Gene3D" id="4.10.60.10">
    <property type="entry name" value="Zinc finger, CCHC-type"/>
    <property type="match status" value="1"/>
</dbReference>
<feature type="region of interest" description="Disordered" evidence="3">
    <location>
        <begin position="1272"/>
        <end position="1316"/>
    </location>
</feature>
<sequence>MGRWWCVGWNGEERITKKRTKNKAKTTKPDSEWKSRKRQSQMNTKFLNTLPPEWSKFVTDVKLVRDLHTTNIDQLHAYLGQHEFHANEVHLMHERNSDPLALVATHQMTQSPYPTHQHSYQNSQFQPQVSPYQSPQHGSPYQSQQYSNNQSSTPLSITYPSNDYQSSVHHNVYSPPSSIPQLEYAPIVNQQSEFPQLDSGLIVLVFQKGDDPIDAINHMMSFLTVVVTSRYPTTNNQLRNSSNPRQQATINDGRVTLQPIQGRHTSFAAGTYTSGESGSNSRKQRTVICYTCKGEGHMSKQCTKPKRKWGINSWLRIKLLVQAQANGQILDEKELALLADPGIVEGQATQTVITHNAAYQANDLDAYDSHCYELITAKVALMVKLSYLCFRCTHAEIFETRFVPQTELFAEQAFWSQNAVNSPKPTLSNRPTKVEVPQELSKVNMVNTSLKKLKHHIAGFNVVVKERTTTTTITEGSWGFEHTKACFRDEIIPFAVEQHRLESKTFEVKMNKVLNENERLLEQIISKDIVNIIVNSSVDNTSVNVHECVKCLKLETELLNKKDFIEKEIYDNLFKSFTTLEKHCISLEVDTQLNQEIFQRDNSVSNQSAPSFDQYFELNELKAQSQEKDTVIKKKKVLVITALKDELRKLKRKALVDNDVTKHTIDPEMLKIDVEPITPKLLNKRTTHSAYIKHTQEEAAVLRDLVDHVKANYPLDHSLESACSGLWTQEQRTKRVRFTEPVTSSGNTITKTASTSNLVSNKPMLSSTGVKPSTSASGSQPSSNTKKDKIQQTPSSTQKNKVEAHPRKVKSSLKNKDCVVAPKGTANVQHSKLNANSELKCVKCNGCMLSDNHDLCVLDFINNVNARVKSKSIKKSSKRKVWKPTGKVFTNIGYIWRPTGRTFTIVGNACPLTRITTTTEVPLRKPTVLDNEIPKPVVTLVYSRKPRKSKTNVPVSKSKVVQIVLWYLDSGCSKHMTGDRSQLTNFVNKFLGTVKFENDHVAKILGYGDYQIGNVTISRVYYVEGLEHNLFFVGQFCDSNLEVAFHQHTCFIHNLEGVDLLTGSRGNNLYTLSLRDMMASSPICLLSKASKTKTDNATKFVNQTLREYYEKVGISHETSVARSPQQNGVIERRNRTLIEAACTMLIYAKALLFLWAEVVSSFFHVFGALCYPINDSDNLGKLQPKADIDFDELTAMASEHSSSGPALHEMTPAIISSGLVQTLLLQHRLYHHSRTDWDLLFQPLFDELLNPPSSVDNPAPEVIAPIAEVVAPEPTTSTGSPSSTTVDQDAPSPSNSHTTPETQSLVISNDVEEDNHDLDIAHMNNVPNLEF</sequence>
<dbReference type="InterPro" id="IPR012337">
    <property type="entry name" value="RNaseH-like_sf"/>
</dbReference>
<dbReference type="InterPro" id="IPR039537">
    <property type="entry name" value="Retrotran_Ty1/copia-like"/>
</dbReference>
<keyword evidence="2" id="KW-0479">Metal-binding</keyword>
<evidence type="ECO:0000256" key="1">
    <source>
        <dbReference type="ARBA" id="ARBA00022670"/>
    </source>
</evidence>
<dbReference type="Proteomes" id="UP001151760">
    <property type="component" value="Unassembled WGS sequence"/>
</dbReference>
<feature type="region of interest" description="Disordered" evidence="3">
    <location>
        <begin position="738"/>
        <end position="816"/>
    </location>
</feature>
<reference evidence="6" key="2">
    <citation type="submission" date="2022-01" db="EMBL/GenBank/DDBJ databases">
        <authorList>
            <person name="Yamashiro T."/>
            <person name="Shiraishi A."/>
            <person name="Satake H."/>
            <person name="Nakayama K."/>
        </authorList>
    </citation>
    <scope>NUCLEOTIDE SEQUENCE</scope>
</reference>
<dbReference type="PANTHER" id="PTHR42648:SF28">
    <property type="entry name" value="TRANSPOSON-ENCODED PROTEIN WITH RIBONUCLEASE H-LIKE AND RETROVIRUS ZINC FINGER-LIKE DOMAINS"/>
    <property type="match status" value="1"/>
</dbReference>
<keyword evidence="2" id="KW-0863">Zinc-finger</keyword>
<feature type="domain" description="Integrase catalytic" evidence="5">
    <location>
        <begin position="1094"/>
        <end position="1192"/>
    </location>
</feature>